<feature type="compositionally biased region" description="Basic and acidic residues" evidence="1">
    <location>
        <begin position="198"/>
        <end position="208"/>
    </location>
</feature>
<feature type="compositionally biased region" description="Basic and acidic residues" evidence="1">
    <location>
        <begin position="330"/>
        <end position="352"/>
    </location>
</feature>
<evidence type="ECO:0000313" key="3">
    <source>
        <dbReference type="RefSeq" id="XP_008220379.1"/>
    </source>
</evidence>
<feature type="compositionally biased region" description="Basic and acidic residues" evidence="1">
    <location>
        <begin position="277"/>
        <end position="289"/>
    </location>
</feature>
<feature type="compositionally biased region" description="Basic and acidic residues" evidence="1">
    <location>
        <begin position="228"/>
        <end position="240"/>
    </location>
</feature>
<feature type="compositionally biased region" description="Basic residues" evidence="1">
    <location>
        <begin position="290"/>
        <end position="306"/>
    </location>
</feature>
<feature type="compositionally biased region" description="Basic and acidic residues" evidence="1">
    <location>
        <begin position="155"/>
        <end position="167"/>
    </location>
</feature>
<dbReference type="Proteomes" id="UP000694861">
    <property type="component" value="Linkage group LG2"/>
</dbReference>
<feature type="compositionally biased region" description="Polar residues" evidence="1">
    <location>
        <begin position="216"/>
        <end position="227"/>
    </location>
</feature>
<feature type="compositionally biased region" description="Basic and acidic residues" evidence="1">
    <location>
        <begin position="375"/>
        <end position="386"/>
    </location>
</feature>
<reference evidence="3" key="2">
    <citation type="submission" date="2025-08" db="UniProtKB">
        <authorList>
            <consortium name="RefSeq"/>
        </authorList>
    </citation>
    <scope>IDENTIFICATION</scope>
</reference>
<proteinExistence type="predicted"/>
<reference evidence="2" key="1">
    <citation type="journal article" date="2012" name="Nat. Commun.">
        <title>The genome of Prunus mume.</title>
        <authorList>
            <person name="Zhang Q."/>
            <person name="Chen W."/>
            <person name="Sun L."/>
            <person name="Zhao F."/>
            <person name="Huang B."/>
            <person name="Yang W."/>
            <person name="Tao Y."/>
            <person name="Wang J."/>
            <person name="Yuan Z."/>
            <person name="Fan G."/>
            <person name="Xing Z."/>
            <person name="Han C."/>
            <person name="Pan H."/>
            <person name="Zhong X."/>
            <person name="Shi W."/>
            <person name="Liang X."/>
            <person name="Du D."/>
            <person name="Sun F."/>
            <person name="Xu Z."/>
            <person name="Hao R."/>
            <person name="Lv T."/>
            <person name="Lv Y."/>
            <person name="Zheng Z."/>
            <person name="Sun M."/>
            <person name="Luo L."/>
            <person name="Cai M."/>
            <person name="Gao Y."/>
            <person name="Wang J."/>
            <person name="Yin Y."/>
            <person name="Xu X."/>
            <person name="Cheng T."/>
            <person name="Wang J."/>
        </authorList>
    </citation>
    <scope>NUCLEOTIDE SEQUENCE [LARGE SCALE GENOMIC DNA]</scope>
</reference>
<gene>
    <name evidence="3" type="primary">LOC103320477</name>
</gene>
<dbReference type="GeneID" id="103320477"/>
<feature type="region of interest" description="Disordered" evidence="1">
    <location>
        <begin position="29"/>
        <end position="355"/>
    </location>
</feature>
<organism evidence="2 3">
    <name type="scientific">Prunus mume</name>
    <name type="common">Japanese apricot</name>
    <name type="synonym">Armeniaca mume</name>
    <dbReference type="NCBI Taxonomy" id="102107"/>
    <lineage>
        <taxon>Eukaryota</taxon>
        <taxon>Viridiplantae</taxon>
        <taxon>Streptophyta</taxon>
        <taxon>Embryophyta</taxon>
        <taxon>Tracheophyta</taxon>
        <taxon>Spermatophyta</taxon>
        <taxon>Magnoliopsida</taxon>
        <taxon>eudicotyledons</taxon>
        <taxon>Gunneridae</taxon>
        <taxon>Pentapetalae</taxon>
        <taxon>rosids</taxon>
        <taxon>fabids</taxon>
        <taxon>Rosales</taxon>
        <taxon>Rosaceae</taxon>
        <taxon>Amygdaloideae</taxon>
        <taxon>Amygdaleae</taxon>
        <taxon>Prunus</taxon>
    </lineage>
</organism>
<feature type="compositionally biased region" description="Basic and acidic residues" evidence="1">
    <location>
        <begin position="114"/>
        <end position="128"/>
    </location>
</feature>
<evidence type="ECO:0000313" key="2">
    <source>
        <dbReference type="Proteomes" id="UP000694861"/>
    </source>
</evidence>
<evidence type="ECO:0000256" key="1">
    <source>
        <dbReference type="SAM" id="MobiDB-lite"/>
    </source>
</evidence>
<sequence>MELTNKKPSSLPTNYVTILELKERWLKEKERQQDEEERQRKVKEQEEEELRQQKLREEQAKQQKQNAVVLKTRTDSRPTDRSNQTQFRPANRRSFSECKGAELEGKKQPVVQKTEAHFKARNRSDRRQFGPVNLSVSECDGAELDGKKQPVVQKTEADFKPRNRSDRTQFGPVNRSVSECEGAELEGKKQPVVQKTEANFEPRNRNDRIQFGPVNRSVSERGSVNRSVSEREGAELEGKKQPAVQKTEADFKPRNRNGRTKFGPVNRTVSECEGAELEGKKNGEPEEKKLWKKKKKNKSKKKKSWKNVRAEEEEVTEKECIVDAPQASCEKGDDQATGKEEKRPEIEIRAKSENMLPTAEIVPKLRDLSVNGETGKGDDELKRPRIIDRRGNGGISAYYERPGRCDMQKQRGYAGRVWVKKGEVADDNGGGVQQSLERNDVISGQTGTSSNARSLKFAGGMIRNNPGRWWQSKHEPKCL</sequence>
<dbReference type="RefSeq" id="XP_008220379.1">
    <property type="nucleotide sequence ID" value="XM_008222157.1"/>
</dbReference>
<protein>
    <submittedName>
        <fullName evidence="3">DNA ligase 1-like</fullName>
    </submittedName>
</protein>
<keyword evidence="2" id="KW-1185">Reference proteome</keyword>
<feature type="region of interest" description="Disordered" evidence="1">
    <location>
        <begin position="367"/>
        <end position="386"/>
    </location>
</feature>
<name>A0ABM0N6S5_PRUMU</name>
<accession>A0ABM0N6S5</accession>
<feature type="compositionally biased region" description="Basic and acidic residues" evidence="1">
    <location>
        <begin position="29"/>
        <end position="61"/>
    </location>
</feature>
<feature type="compositionally biased region" description="Basic and acidic residues" evidence="1">
    <location>
        <begin position="94"/>
        <end position="107"/>
    </location>
</feature>